<evidence type="ECO:0000256" key="2">
    <source>
        <dbReference type="ARBA" id="ARBA00001947"/>
    </source>
</evidence>
<evidence type="ECO:0000313" key="20">
    <source>
        <dbReference type="EMBL" id="SJZ42362.1"/>
    </source>
</evidence>
<dbReference type="GO" id="GO:0043138">
    <property type="term" value="F:3'-5' DNA helicase activity"/>
    <property type="evidence" value="ECO:0007669"/>
    <property type="project" value="UniProtKB-EC"/>
</dbReference>
<name>A0A1T4KIU3_9ENTE</name>
<dbReference type="InterPro" id="IPR001650">
    <property type="entry name" value="Helicase_C-like"/>
</dbReference>
<dbReference type="GO" id="GO:0006310">
    <property type="term" value="P:DNA recombination"/>
    <property type="evidence" value="ECO:0007669"/>
    <property type="project" value="UniProtKB-UniRule"/>
</dbReference>
<dbReference type="InterPro" id="IPR014001">
    <property type="entry name" value="Helicase_ATP-bd"/>
</dbReference>
<evidence type="ECO:0000256" key="3">
    <source>
        <dbReference type="ARBA" id="ARBA00005446"/>
    </source>
</evidence>
<gene>
    <name evidence="20" type="ORF">SAMN02745116_00280</name>
</gene>
<dbReference type="InterPro" id="IPR032284">
    <property type="entry name" value="RecQ_Zn-bd"/>
</dbReference>
<comment type="catalytic activity">
    <reaction evidence="15">
        <text>Couples ATP hydrolysis with the unwinding of duplex DNA by translocating in the 3'-5' direction.</text>
        <dbReference type="EC" id="5.6.2.4"/>
    </reaction>
</comment>
<dbReference type="InterPro" id="IPR044876">
    <property type="entry name" value="HRDC_dom_sf"/>
</dbReference>
<dbReference type="GO" id="GO:0009378">
    <property type="term" value="F:four-way junction helicase activity"/>
    <property type="evidence" value="ECO:0007669"/>
    <property type="project" value="TreeGrafter"/>
</dbReference>
<dbReference type="GO" id="GO:0030894">
    <property type="term" value="C:replisome"/>
    <property type="evidence" value="ECO:0007669"/>
    <property type="project" value="TreeGrafter"/>
</dbReference>
<evidence type="ECO:0000256" key="7">
    <source>
        <dbReference type="ARBA" id="ARBA00022801"/>
    </source>
</evidence>
<keyword evidence="9" id="KW-0862">Zinc</keyword>
<keyword evidence="14" id="KW-0413">Isomerase</keyword>
<evidence type="ECO:0000256" key="1">
    <source>
        <dbReference type="ARBA" id="ARBA00001946"/>
    </source>
</evidence>
<dbReference type="SUPFAM" id="SSF52540">
    <property type="entry name" value="P-loop containing nucleoside triphosphate hydrolases"/>
    <property type="match status" value="1"/>
</dbReference>
<dbReference type="EMBL" id="FUXI01000002">
    <property type="protein sequence ID" value="SJZ42362.1"/>
    <property type="molecule type" value="Genomic_DNA"/>
</dbReference>
<dbReference type="PANTHER" id="PTHR13710">
    <property type="entry name" value="DNA HELICASE RECQ FAMILY MEMBER"/>
    <property type="match status" value="1"/>
</dbReference>
<dbReference type="STRING" id="263852.SAMN02745116_00280"/>
<dbReference type="GO" id="GO:0043590">
    <property type="term" value="C:bacterial nucleoid"/>
    <property type="evidence" value="ECO:0007669"/>
    <property type="project" value="TreeGrafter"/>
</dbReference>
<dbReference type="PROSITE" id="PS50967">
    <property type="entry name" value="HRDC"/>
    <property type="match status" value="1"/>
</dbReference>
<keyword evidence="5" id="KW-0547">Nucleotide-binding</keyword>
<dbReference type="InterPro" id="IPR027417">
    <property type="entry name" value="P-loop_NTPase"/>
</dbReference>
<feature type="domain" description="HRDC" evidence="17">
    <location>
        <begin position="514"/>
        <end position="594"/>
    </location>
</feature>
<reference evidence="20 21" key="1">
    <citation type="submission" date="2017-02" db="EMBL/GenBank/DDBJ databases">
        <authorList>
            <person name="Peterson S.W."/>
        </authorList>
    </citation>
    <scope>NUCLEOTIDE SEQUENCE [LARGE SCALE GENOMIC DNA]</scope>
    <source>
        <strain evidence="20 21">ATCC BAA-1030</strain>
    </source>
</reference>
<dbReference type="SUPFAM" id="SSF47819">
    <property type="entry name" value="HRDC-like"/>
    <property type="match status" value="1"/>
</dbReference>
<dbReference type="SMART" id="SM00487">
    <property type="entry name" value="DEXDc"/>
    <property type="match status" value="1"/>
</dbReference>
<dbReference type="InterPro" id="IPR004589">
    <property type="entry name" value="DNA_helicase_ATP-dep_RecQ"/>
</dbReference>
<evidence type="ECO:0000256" key="13">
    <source>
        <dbReference type="ARBA" id="ARBA00023204"/>
    </source>
</evidence>
<keyword evidence="11" id="KW-0238">DNA-binding</keyword>
<dbReference type="EC" id="5.6.2.4" evidence="16"/>
<evidence type="ECO:0000313" key="21">
    <source>
        <dbReference type="Proteomes" id="UP000190328"/>
    </source>
</evidence>
<comment type="cofactor">
    <cofactor evidence="1">
        <name>Mg(2+)</name>
        <dbReference type="ChEBI" id="CHEBI:18420"/>
    </cofactor>
</comment>
<dbReference type="SUPFAM" id="SSF46785">
    <property type="entry name" value="Winged helix' DNA-binding domain"/>
    <property type="match status" value="1"/>
</dbReference>
<dbReference type="InterPro" id="IPR006293">
    <property type="entry name" value="DNA_helicase_ATP-dep_RecQ_bac"/>
</dbReference>
<evidence type="ECO:0000256" key="12">
    <source>
        <dbReference type="ARBA" id="ARBA00023172"/>
    </source>
</evidence>
<sequence>MNLEKSLKENFGFSSFRKGQQEIITQVLERKNTLGILPTGAGKSICYQLPAVLENGLTLVVSPLIALMKDQVDGLQEQGISATFINSSLDYQEIEWRKEEILRGEVKLLFLAPERFSLGEFNEFLQQLPISLVAIDEAHCISSWGHDFRPSYLDFAKILLAWESVPTILALTATATKEVASDICRTLGIEEKNIIQTGFERKNLSFEVVKGKDKRSFVKEYLQLNKEESGIIYAGTRKEVDELEHFLSQSGFLATKYHAGLSEVERNRNQEAFINDECHVMVATNAFGMGINKSNVRFVLHYQVPGNIESYYQEAGRAGRDGLESTAILLYSLQDFRLRSFFIEQSEVSEDRKTLEYEKLRAMQSYGNTQGCLQRFILQYFGDDATDCGKCSNCLDDRESVDITIDTQKVLSNIKRMGERFGKTLVAKVLIGSKDQNVLKFRFEQLQTYGILKNLTQKQAVELIDFLVSEGYIAIQKGQMPILLVSELGVRVLKGEEKVFRKMTVVKKTVVTQDEELAGLFEVLRSKRLELAREQGVAPFLIFSDASLHDMANLLPETDEQFLEVKGVGQNKLEKYGTIFMEEIKKFSEKAKGITES</sequence>
<dbReference type="GO" id="GO:0006260">
    <property type="term" value="P:DNA replication"/>
    <property type="evidence" value="ECO:0007669"/>
    <property type="project" value="InterPro"/>
</dbReference>
<dbReference type="InterPro" id="IPR011545">
    <property type="entry name" value="DEAD/DEAH_box_helicase_dom"/>
</dbReference>
<evidence type="ECO:0000256" key="4">
    <source>
        <dbReference type="ARBA" id="ARBA00022723"/>
    </source>
</evidence>
<dbReference type="InterPro" id="IPR002121">
    <property type="entry name" value="HRDC_dom"/>
</dbReference>
<dbReference type="Pfam" id="PF00270">
    <property type="entry name" value="DEAD"/>
    <property type="match status" value="1"/>
</dbReference>
<dbReference type="PROSITE" id="PS51194">
    <property type="entry name" value="HELICASE_CTER"/>
    <property type="match status" value="1"/>
</dbReference>
<dbReference type="GO" id="GO:0005737">
    <property type="term" value="C:cytoplasm"/>
    <property type="evidence" value="ECO:0007669"/>
    <property type="project" value="TreeGrafter"/>
</dbReference>
<protein>
    <recommendedName>
        <fullName evidence="16">DNA helicase RecQ</fullName>
        <ecNumber evidence="16">5.6.2.4</ecNumber>
    </recommendedName>
</protein>
<dbReference type="NCBIfam" id="TIGR01389">
    <property type="entry name" value="recQ"/>
    <property type="match status" value="1"/>
</dbReference>
<dbReference type="PANTHER" id="PTHR13710:SF105">
    <property type="entry name" value="ATP-DEPENDENT DNA HELICASE Q1"/>
    <property type="match status" value="1"/>
</dbReference>
<evidence type="ECO:0000256" key="16">
    <source>
        <dbReference type="NCBIfam" id="TIGR01389"/>
    </source>
</evidence>
<dbReference type="Pfam" id="PF16124">
    <property type="entry name" value="RecQ_Zn_bind"/>
    <property type="match status" value="1"/>
</dbReference>
<evidence type="ECO:0000256" key="6">
    <source>
        <dbReference type="ARBA" id="ARBA00022763"/>
    </source>
</evidence>
<evidence type="ECO:0000256" key="11">
    <source>
        <dbReference type="ARBA" id="ARBA00023125"/>
    </source>
</evidence>
<evidence type="ECO:0000259" key="19">
    <source>
        <dbReference type="PROSITE" id="PS51194"/>
    </source>
</evidence>
<dbReference type="GO" id="GO:0003677">
    <property type="term" value="F:DNA binding"/>
    <property type="evidence" value="ECO:0007669"/>
    <property type="project" value="UniProtKB-KW"/>
</dbReference>
<dbReference type="GO" id="GO:0016787">
    <property type="term" value="F:hydrolase activity"/>
    <property type="evidence" value="ECO:0007669"/>
    <property type="project" value="UniProtKB-KW"/>
</dbReference>
<evidence type="ECO:0000259" key="17">
    <source>
        <dbReference type="PROSITE" id="PS50967"/>
    </source>
</evidence>
<accession>A0A1T4KIU3</accession>
<dbReference type="Pfam" id="PF09382">
    <property type="entry name" value="RQC"/>
    <property type="match status" value="1"/>
</dbReference>
<dbReference type="Pfam" id="PF00271">
    <property type="entry name" value="Helicase_C"/>
    <property type="match status" value="1"/>
</dbReference>
<keyword evidence="13" id="KW-0234">DNA repair</keyword>
<dbReference type="FunFam" id="3.40.50.300:FF:001389">
    <property type="entry name" value="ATP-dependent DNA helicase RecQ"/>
    <property type="match status" value="1"/>
</dbReference>
<feature type="domain" description="Helicase ATP-binding" evidence="18">
    <location>
        <begin position="24"/>
        <end position="193"/>
    </location>
</feature>
<evidence type="ECO:0000256" key="8">
    <source>
        <dbReference type="ARBA" id="ARBA00022806"/>
    </source>
</evidence>
<dbReference type="Pfam" id="PF00570">
    <property type="entry name" value="HRDC"/>
    <property type="match status" value="1"/>
</dbReference>
<keyword evidence="7" id="KW-0378">Hydrolase</keyword>
<dbReference type="CDD" id="cd17920">
    <property type="entry name" value="DEXHc_RecQ"/>
    <property type="match status" value="1"/>
</dbReference>
<dbReference type="InterPro" id="IPR036388">
    <property type="entry name" value="WH-like_DNA-bd_sf"/>
</dbReference>
<evidence type="ECO:0000256" key="15">
    <source>
        <dbReference type="ARBA" id="ARBA00034617"/>
    </source>
</evidence>
<dbReference type="SMART" id="SM00490">
    <property type="entry name" value="HELICc"/>
    <property type="match status" value="1"/>
</dbReference>
<dbReference type="InterPro" id="IPR036390">
    <property type="entry name" value="WH_DNA-bd_sf"/>
</dbReference>
<keyword evidence="8 20" id="KW-0347">Helicase</keyword>
<dbReference type="CDD" id="cd18794">
    <property type="entry name" value="SF2_C_RecQ"/>
    <property type="match status" value="1"/>
</dbReference>
<keyword evidence="12" id="KW-0233">DNA recombination</keyword>
<proteinExistence type="inferred from homology"/>
<dbReference type="PROSITE" id="PS51192">
    <property type="entry name" value="HELICASE_ATP_BIND_1"/>
    <property type="match status" value="1"/>
</dbReference>
<evidence type="ECO:0000256" key="9">
    <source>
        <dbReference type="ARBA" id="ARBA00022833"/>
    </source>
</evidence>
<dbReference type="InterPro" id="IPR010997">
    <property type="entry name" value="HRDC-like_sf"/>
</dbReference>
<dbReference type="RefSeq" id="WP_078806246.1">
    <property type="nucleotide sequence ID" value="NZ_FUXI01000002.1"/>
</dbReference>
<dbReference type="OrthoDB" id="9763310at2"/>
<dbReference type="Proteomes" id="UP000190328">
    <property type="component" value="Unassembled WGS sequence"/>
</dbReference>
<comment type="cofactor">
    <cofactor evidence="2">
        <name>Zn(2+)</name>
        <dbReference type="ChEBI" id="CHEBI:29105"/>
    </cofactor>
</comment>
<dbReference type="GO" id="GO:0009432">
    <property type="term" value="P:SOS response"/>
    <property type="evidence" value="ECO:0007669"/>
    <property type="project" value="UniProtKB-UniRule"/>
</dbReference>
<dbReference type="GO" id="GO:0005524">
    <property type="term" value="F:ATP binding"/>
    <property type="evidence" value="ECO:0007669"/>
    <property type="project" value="UniProtKB-KW"/>
</dbReference>
<dbReference type="AlphaFoldDB" id="A0A1T4KIU3"/>
<keyword evidence="4" id="KW-0479">Metal-binding</keyword>
<dbReference type="GO" id="GO:0046872">
    <property type="term" value="F:metal ion binding"/>
    <property type="evidence" value="ECO:0007669"/>
    <property type="project" value="UniProtKB-KW"/>
</dbReference>
<evidence type="ECO:0000256" key="14">
    <source>
        <dbReference type="ARBA" id="ARBA00023235"/>
    </source>
</evidence>
<organism evidence="20 21">
    <name type="scientific">Pilibacter termitis</name>
    <dbReference type="NCBI Taxonomy" id="263852"/>
    <lineage>
        <taxon>Bacteria</taxon>
        <taxon>Bacillati</taxon>
        <taxon>Bacillota</taxon>
        <taxon>Bacilli</taxon>
        <taxon>Lactobacillales</taxon>
        <taxon>Enterococcaceae</taxon>
        <taxon>Pilibacter</taxon>
    </lineage>
</organism>
<dbReference type="SMART" id="SM00341">
    <property type="entry name" value="HRDC"/>
    <property type="match status" value="1"/>
</dbReference>
<keyword evidence="21" id="KW-1185">Reference proteome</keyword>
<evidence type="ECO:0000259" key="18">
    <source>
        <dbReference type="PROSITE" id="PS51192"/>
    </source>
</evidence>
<keyword evidence="10" id="KW-0067">ATP-binding</keyword>
<dbReference type="InterPro" id="IPR018982">
    <property type="entry name" value="RQC_domain"/>
</dbReference>
<evidence type="ECO:0000256" key="5">
    <source>
        <dbReference type="ARBA" id="ARBA00022741"/>
    </source>
</evidence>
<feature type="domain" description="Helicase C-terminal" evidence="19">
    <location>
        <begin position="216"/>
        <end position="361"/>
    </location>
</feature>
<dbReference type="SMART" id="SM00956">
    <property type="entry name" value="RQC"/>
    <property type="match status" value="1"/>
</dbReference>
<evidence type="ECO:0000256" key="10">
    <source>
        <dbReference type="ARBA" id="ARBA00022840"/>
    </source>
</evidence>
<keyword evidence="6" id="KW-0227">DNA damage</keyword>
<dbReference type="Gene3D" id="1.10.10.10">
    <property type="entry name" value="Winged helix-like DNA-binding domain superfamily/Winged helix DNA-binding domain"/>
    <property type="match status" value="1"/>
</dbReference>
<dbReference type="Gene3D" id="3.40.50.300">
    <property type="entry name" value="P-loop containing nucleotide triphosphate hydrolases"/>
    <property type="match status" value="2"/>
</dbReference>
<dbReference type="NCBIfam" id="TIGR00614">
    <property type="entry name" value="recQ_fam"/>
    <property type="match status" value="1"/>
</dbReference>
<comment type="similarity">
    <text evidence="3">Belongs to the helicase family. RecQ subfamily.</text>
</comment>
<dbReference type="Gene3D" id="1.10.150.80">
    <property type="entry name" value="HRDC domain"/>
    <property type="match status" value="1"/>
</dbReference>
<dbReference type="GO" id="GO:0006281">
    <property type="term" value="P:DNA repair"/>
    <property type="evidence" value="ECO:0007669"/>
    <property type="project" value="UniProtKB-KW"/>
</dbReference>